<reference evidence="2" key="2">
    <citation type="submission" date="2020-10" db="UniProtKB">
        <authorList>
            <consortium name="WormBaseParasite"/>
        </authorList>
    </citation>
    <scope>IDENTIFICATION</scope>
</reference>
<organism evidence="1 2">
    <name type="scientific">Panagrellus redivivus</name>
    <name type="common">Microworm</name>
    <dbReference type="NCBI Taxonomy" id="6233"/>
    <lineage>
        <taxon>Eukaryota</taxon>
        <taxon>Metazoa</taxon>
        <taxon>Ecdysozoa</taxon>
        <taxon>Nematoda</taxon>
        <taxon>Chromadorea</taxon>
        <taxon>Rhabditida</taxon>
        <taxon>Tylenchina</taxon>
        <taxon>Panagrolaimomorpha</taxon>
        <taxon>Panagrolaimoidea</taxon>
        <taxon>Panagrolaimidae</taxon>
        <taxon>Panagrellus</taxon>
    </lineage>
</organism>
<keyword evidence="1" id="KW-1185">Reference proteome</keyword>
<evidence type="ECO:0000313" key="1">
    <source>
        <dbReference type="Proteomes" id="UP000492821"/>
    </source>
</evidence>
<dbReference type="AlphaFoldDB" id="A0A7E4ZXY7"/>
<protein>
    <submittedName>
        <fullName evidence="2">LRR containing protein</fullName>
    </submittedName>
</protein>
<dbReference type="WBParaSite" id="Pan_g24018.t1">
    <property type="protein sequence ID" value="Pan_g24018.t1"/>
    <property type="gene ID" value="Pan_g24018"/>
</dbReference>
<proteinExistence type="predicted"/>
<name>A0A7E4ZXY7_PANRE</name>
<accession>A0A7E4ZXY7</accession>
<evidence type="ECO:0000313" key="2">
    <source>
        <dbReference type="WBParaSite" id="Pan_g24018.t1"/>
    </source>
</evidence>
<dbReference type="Proteomes" id="UP000492821">
    <property type="component" value="Unassembled WGS sequence"/>
</dbReference>
<reference evidence="1" key="1">
    <citation type="journal article" date="2013" name="Genetics">
        <title>The draft genome and transcriptome of Panagrellus redivivus are shaped by the harsh demands of a free-living lifestyle.</title>
        <authorList>
            <person name="Srinivasan J."/>
            <person name="Dillman A.R."/>
            <person name="Macchietto M.G."/>
            <person name="Heikkinen L."/>
            <person name="Lakso M."/>
            <person name="Fracchia K.M."/>
            <person name="Antoshechkin I."/>
            <person name="Mortazavi A."/>
            <person name="Wong G."/>
            <person name="Sternberg P.W."/>
        </authorList>
    </citation>
    <scope>NUCLEOTIDE SEQUENCE [LARGE SCALE GENOMIC DNA]</scope>
    <source>
        <strain evidence="1">MT8872</strain>
    </source>
</reference>
<sequence length="547" mass="62760">MPYPLSKLPYGLRRRLADLATPLERYDLQIAAGDKCICPPKLQTLTELQVNNFGFLSRNEFVFTAINKANTIVVTNNAIAPIPTNRDILIDRNRAVVFENIYLYELTSEAFKNQYLLRPHKLSLQRCIISKEFIDAAAKLVRGRVTEFDMRTSNSLHQLYFSDVLAAFPYIQTITVPYYLFVKTWMEEKFFFFNTKVMKLTFYITKEQLVQLKWNKLISYLTPQFHSVVPPLLSNVVVYPNQFIPSSIMPYPIANLAYGIRCRLAHLTTPVERYNLQIAAGNPSICPPKIQALTQPDLDDDKNTFCFTRANDGTVIVKCENIMPIVMKEDILINCDQRVCFEHLNLQSLTSGALDHYLIRPKTLSLCDCVVSTDFLYATSKLLSSSPKKIHINSSNSKDNSQRLNYSDVLAAFPSIKSAYLAFNLFEKGLMEKKDLFRQTQLKKLTIYYIQKKELVQFTCEQLVAFLKAQRLGFVLHFEPVVSWPAENALPGTTDYQLKQLLSSLDKCLIKGRLSYQYIISDLRTRLQILHDAFFLDDIPSGVRGSF</sequence>